<feature type="domain" description="LIM zinc-binding" evidence="3">
    <location>
        <begin position="65"/>
        <end position="104"/>
    </location>
</feature>
<evidence type="ECO:0000313" key="4">
    <source>
        <dbReference type="EMBL" id="KAK1924820.1"/>
    </source>
</evidence>
<keyword evidence="1" id="KW-0479">Metal-binding</keyword>
<evidence type="ECO:0000313" key="5">
    <source>
        <dbReference type="Proteomes" id="UP001182556"/>
    </source>
</evidence>
<evidence type="ECO:0000259" key="3">
    <source>
        <dbReference type="Pfam" id="PF00412"/>
    </source>
</evidence>
<dbReference type="Proteomes" id="UP001182556">
    <property type="component" value="Unassembled WGS sequence"/>
</dbReference>
<keyword evidence="2" id="KW-0862">Zinc</keyword>
<dbReference type="Gene3D" id="2.10.110.10">
    <property type="entry name" value="Cysteine Rich Protein"/>
    <property type="match status" value="1"/>
</dbReference>
<evidence type="ECO:0000256" key="2">
    <source>
        <dbReference type="ARBA" id="ARBA00022833"/>
    </source>
</evidence>
<name>A0AAD9FRG2_PAPLA</name>
<protein>
    <recommendedName>
        <fullName evidence="3">LIM zinc-binding domain-containing protein</fullName>
    </recommendedName>
</protein>
<dbReference type="Pfam" id="PF00412">
    <property type="entry name" value="LIM"/>
    <property type="match status" value="1"/>
</dbReference>
<reference evidence="4" key="1">
    <citation type="submission" date="2023-02" db="EMBL/GenBank/DDBJ databases">
        <title>Identification and recombinant expression of a fungal hydrolase from Papiliotrema laurentii that hydrolyzes apple cutin and clears colloidal polyester polyurethane.</title>
        <authorList>
            <consortium name="DOE Joint Genome Institute"/>
            <person name="Roman V.A."/>
            <person name="Bojanowski C."/>
            <person name="Crable B.R."/>
            <person name="Wagner D.N."/>
            <person name="Hung C.S."/>
            <person name="Nadeau L.J."/>
            <person name="Schratz L."/>
            <person name="Haridas S."/>
            <person name="Pangilinan J."/>
            <person name="Lipzen A."/>
            <person name="Na H."/>
            <person name="Yan M."/>
            <person name="Ng V."/>
            <person name="Grigoriev I.V."/>
            <person name="Spatafora J.W."/>
            <person name="Barlow D."/>
            <person name="Biffinger J."/>
            <person name="Kelley-Loughnane N."/>
            <person name="Varaljay V.A."/>
            <person name="Crookes-Goodson W.J."/>
        </authorList>
    </citation>
    <scope>NUCLEOTIDE SEQUENCE</scope>
    <source>
        <strain evidence="4">5307AH</strain>
    </source>
</reference>
<dbReference type="GO" id="GO:0046872">
    <property type="term" value="F:metal ion binding"/>
    <property type="evidence" value="ECO:0007669"/>
    <property type="project" value="UniProtKB-KW"/>
</dbReference>
<accession>A0AAD9FRG2</accession>
<evidence type="ECO:0000256" key="1">
    <source>
        <dbReference type="ARBA" id="ARBA00022723"/>
    </source>
</evidence>
<dbReference type="InterPro" id="IPR001781">
    <property type="entry name" value="Znf_LIM"/>
</dbReference>
<dbReference type="GO" id="GO:0030695">
    <property type="term" value="F:GTPase regulator activity"/>
    <property type="evidence" value="ECO:0007669"/>
    <property type="project" value="UniProtKB-ARBA"/>
</dbReference>
<gene>
    <name evidence="4" type="ORF">DB88DRAFT_472168</name>
</gene>
<comment type="caution">
    <text evidence="4">The sequence shown here is derived from an EMBL/GenBank/DDBJ whole genome shotgun (WGS) entry which is preliminary data.</text>
</comment>
<keyword evidence="5" id="KW-1185">Reference proteome</keyword>
<proteinExistence type="predicted"/>
<organism evidence="4 5">
    <name type="scientific">Papiliotrema laurentii</name>
    <name type="common">Cryptococcus laurentii</name>
    <dbReference type="NCBI Taxonomy" id="5418"/>
    <lineage>
        <taxon>Eukaryota</taxon>
        <taxon>Fungi</taxon>
        <taxon>Dikarya</taxon>
        <taxon>Basidiomycota</taxon>
        <taxon>Agaricomycotina</taxon>
        <taxon>Tremellomycetes</taxon>
        <taxon>Tremellales</taxon>
        <taxon>Rhynchogastremaceae</taxon>
        <taxon>Papiliotrema</taxon>
    </lineage>
</organism>
<sequence length="260" mass="28023">MEPVVQHPVCMQCASEIRTGAKIYLAPCHKGNVLCRGCFIAAFSLGNCLLRHTAVLGEREEGGSHVTGRFQGDVWHAKCFVCDGCKTPLIKADHVLLSSGNPSCLDGTSILDEEKISSANRILYPRPGSIPRLPMVNSTHCSSASSTAKKIAVQTKRQAMIELVATTERGRLTRVGRFSGVDICPGCDRKAGPIKLATINGPLGRRWRQSCLRCGHGTTKRCSKLLDSSASLSESVAFCKINASFVNRPSCSIHSHCICP</sequence>
<dbReference type="EMBL" id="JAODAN010000004">
    <property type="protein sequence ID" value="KAK1924820.1"/>
    <property type="molecule type" value="Genomic_DNA"/>
</dbReference>
<dbReference type="AlphaFoldDB" id="A0AAD9FRG2"/>